<sequence length="45" mass="4798">MLIRILRFVVKGPGDVGSLEAEEGSEGKLQAKQVKVSKKAKSTSP</sequence>
<evidence type="ECO:0000313" key="1">
    <source>
        <dbReference type="EMBL" id="AHH13451.1"/>
    </source>
</evidence>
<gene>
    <name evidence="1" type="ORF">BHO_0013204</name>
</gene>
<dbReference type="RefSeq" id="WP_172641878.1">
    <property type="nucleotide sequence ID" value="NZ_CP005733.1"/>
</dbReference>
<protein>
    <submittedName>
        <fullName evidence="1">Uncharacterized protein</fullName>
    </submittedName>
</protein>
<geneLocation type="plasmid" evidence="1">
    <name>unnamed</name>
</geneLocation>
<dbReference type="EMBL" id="CP005733">
    <property type="protein sequence ID" value="AHH13451.1"/>
    <property type="molecule type" value="Genomic_DNA"/>
</dbReference>
<accession>W5T7Z6</accession>
<reference evidence="1" key="1">
    <citation type="submission" date="2013-04" db="EMBL/GenBank/DDBJ databases">
        <title>Comparative Genomics of Relapsing Fever Spirochetes.</title>
        <authorList>
            <person name="Schwan T.G."/>
            <person name="Raffel S.J."/>
            <person name="Porcella S.F."/>
            <person name="Martens C.A."/>
            <person name="Bruno D.P."/>
            <person name="Ricklefs S.M."/>
            <person name="Barbian K.B."/>
        </authorList>
    </citation>
    <scope>NUCLEOTIDE SEQUENCE</scope>
    <source>
        <strain evidence="1">YBT</strain>
        <plasmid evidence="1">unnamed</plasmid>
    </source>
</reference>
<dbReference type="HOGENOM" id="CLU_217493_0_0_12"/>
<keyword evidence="1" id="KW-0614">Plasmid</keyword>
<organism evidence="1">
    <name type="scientific">Borrelia hermsii YBT</name>
    <dbReference type="NCBI Taxonomy" id="1313295"/>
    <lineage>
        <taxon>Bacteria</taxon>
        <taxon>Pseudomonadati</taxon>
        <taxon>Spirochaetota</taxon>
        <taxon>Spirochaetia</taxon>
        <taxon>Spirochaetales</taxon>
        <taxon>Borreliaceae</taxon>
        <taxon>Borrelia</taxon>
    </lineage>
</organism>
<dbReference type="AlphaFoldDB" id="W5T7Z6"/>
<name>W5T7Z6_BORHE</name>
<proteinExistence type="predicted"/>